<evidence type="ECO:0000256" key="2">
    <source>
        <dbReference type="ARBA" id="ARBA00022512"/>
    </source>
</evidence>
<dbReference type="InterPro" id="IPR011252">
    <property type="entry name" value="Fibrogen-bd_dom1"/>
</dbReference>
<keyword evidence="5" id="KW-0572">Peptidoglycan-anchor</keyword>
<feature type="domain" description="SDR-like Ig" evidence="10">
    <location>
        <begin position="60"/>
        <end position="143"/>
    </location>
</feature>
<feature type="domain" description="SpaA-like prealbumin fold" evidence="9">
    <location>
        <begin position="597"/>
        <end position="689"/>
    </location>
</feature>
<evidence type="ECO:0000256" key="7">
    <source>
        <dbReference type="SAM" id="Phobius"/>
    </source>
</evidence>
<comment type="caution">
    <text evidence="12">The sequence shown here is derived from an EMBL/GenBank/DDBJ whole genome shotgun (WGS) entry which is preliminary data.</text>
</comment>
<dbReference type="Proteomes" id="UP001555100">
    <property type="component" value="Unassembled WGS sequence"/>
</dbReference>
<evidence type="ECO:0000256" key="1">
    <source>
        <dbReference type="ARBA" id="ARBA00004168"/>
    </source>
</evidence>
<dbReference type="InterPro" id="IPR008966">
    <property type="entry name" value="Adhesion_dom_sf"/>
</dbReference>
<evidence type="ECO:0000256" key="5">
    <source>
        <dbReference type="ARBA" id="ARBA00023088"/>
    </source>
</evidence>
<protein>
    <submittedName>
        <fullName evidence="12">Ig-like domain-containing protein</fullName>
    </submittedName>
</protein>
<evidence type="ECO:0000259" key="10">
    <source>
        <dbReference type="Pfam" id="PF17961"/>
    </source>
</evidence>
<dbReference type="InterPro" id="IPR013783">
    <property type="entry name" value="Ig-like_fold"/>
</dbReference>
<feature type="compositionally biased region" description="Polar residues" evidence="6">
    <location>
        <begin position="339"/>
        <end position="353"/>
    </location>
</feature>
<evidence type="ECO:0000259" key="11">
    <source>
        <dbReference type="Pfam" id="PF19407"/>
    </source>
</evidence>
<dbReference type="InterPro" id="IPR041033">
    <property type="entry name" value="SpaA_PFL_dom_1"/>
</dbReference>
<feature type="domain" description="DUF5979" evidence="11">
    <location>
        <begin position="377"/>
        <end position="472"/>
    </location>
</feature>
<evidence type="ECO:0000256" key="8">
    <source>
        <dbReference type="SAM" id="SignalP"/>
    </source>
</evidence>
<dbReference type="Pfam" id="PF19407">
    <property type="entry name" value="DUF5979"/>
    <property type="match status" value="1"/>
</dbReference>
<evidence type="ECO:0000313" key="13">
    <source>
        <dbReference type="Proteomes" id="UP001555100"/>
    </source>
</evidence>
<feature type="region of interest" description="Disordered" evidence="6">
    <location>
        <begin position="339"/>
        <end position="366"/>
    </location>
</feature>
<evidence type="ECO:0000313" key="12">
    <source>
        <dbReference type="EMBL" id="MEW6954987.1"/>
    </source>
</evidence>
<feature type="chain" id="PRO_5046278483" evidence="8">
    <location>
        <begin position="34"/>
        <end position="742"/>
    </location>
</feature>
<keyword evidence="3" id="KW-0964">Secreted</keyword>
<dbReference type="InterPro" id="IPR041171">
    <property type="entry name" value="SDR_Ig"/>
</dbReference>
<dbReference type="RefSeq" id="WP_367246219.1">
    <property type="nucleotide sequence ID" value="NZ_JBAGNM010000008.1"/>
</dbReference>
<keyword evidence="2" id="KW-0134">Cell wall</keyword>
<reference evidence="12 13" key="1">
    <citation type="submission" date="2024-01" db="EMBL/GenBank/DDBJ databases">
        <title>Genomic analysis and antimicrobial resistance profiles of Trueperella pyogenes isolated from domestic and wild animals.</title>
        <authorList>
            <person name="Magossi G."/>
            <person name="Gzyl K.E."/>
            <person name="Holman D.B."/>
            <person name="Amat S."/>
        </authorList>
    </citation>
    <scope>NUCLEOTIDE SEQUENCE [LARGE SCALE GENOMIC DNA]</scope>
    <source>
        <strain evidence="12 13">1494</strain>
    </source>
</reference>
<comment type="subcellular location">
    <subcellularLocation>
        <location evidence="1">Secreted</location>
        <location evidence="1">Cell wall</location>
        <topology evidence="1">Peptidoglycan-anchor</topology>
    </subcellularLocation>
</comment>
<dbReference type="Gene3D" id="2.60.40.1280">
    <property type="match status" value="1"/>
</dbReference>
<proteinExistence type="predicted"/>
<evidence type="ECO:0000259" key="9">
    <source>
        <dbReference type="Pfam" id="PF17802"/>
    </source>
</evidence>
<evidence type="ECO:0000256" key="6">
    <source>
        <dbReference type="SAM" id="MobiDB-lite"/>
    </source>
</evidence>
<dbReference type="SUPFAM" id="SSF49401">
    <property type="entry name" value="Bacterial adhesins"/>
    <property type="match status" value="1"/>
</dbReference>
<keyword evidence="13" id="KW-1185">Reference proteome</keyword>
<keyword evidence="4 8" id="KW-0732">Signal</keyword>
<name>A0ABV3NCN0_9ACTO</name>
<sequence length="742" mass="80123">MRLSLKAKTLSLVATLMMALSTLAWLPSPAASANGCGGSDFNVAWDSGLLEGNKFVGRAGQSATFRARWNVPESVVPGATYGVTIPDELRIAGAPDFIEARDETGAVVATGRWSGKTITFTYEQYVAKKDHVWVSFHQEVTWADRFNTQSTDEDFAGRLRFTDACNSVKYLDGKFLGAPSGTRPSASKTGYFPYQDATSNDGLGEYDRLKIIEWSIYATGYLESIPGQNQWLSWESPDYFVIEDTIPAGQKLVCSDSGRIKAPTARWFTAMNYELDPVASDIATIECDEATNTFKLTIDMRTQRERKGDHIVAKLVTITDDTTPGKIYDNVAKAEIKQYSSQSQPKETKSATYHGQAKRAGWGAEGDGEEGYGNIGLKKDVVGVDSTLDYTYSFEVSCDGQTPKRVNLKAGEFQYVKRIPTGTTCTVNEVELPIMSGVSPKVSYKVDGQETDTVAVTMQSKKTFYIETLNTYSPPPSKLVIHKKIDNNGRLTADSGWKFTADVTGAKLGQPAEQITDSAGTASWTINHESAAVATIKVAEDLQSKKGFTFKSATCEITEANKSAKHTVNFDAVSGTLAEVKPGSTITCEFVNQLSQGTVEWAKHDTAGELLSGSEWTLTGKNSAPITITDCVSQAPEQCEGPDKDPRGGAFKVEKLAWGDYTLTEALAPAGYLRDSTEHSFTIEADSNVVKLGPFVNVKVGGPHIPLTGGLGRDAFIFGGALVLAVGAFVVGRSLLHGKTAA</sequence>
<keyword evidence="7" id="KW-0472">Membrane</keyword>
<gene>
    <name evidence="12" type="ORF">V3M73_08130</name>
</gene>
<dbReference type="Pfam" id="PF17802">
    <property type="entry name" value="SpaA"/>
    <property type="match status" value="1"/>
</dbReference>
<keyword evidence="7" id="KW-0812">Transmembrane</keyword>
<evidence type="ECO:0000256" key="4">
    <source>
        <dbReference type="ARBA" id="ARBA00022729"/>
    </source>
</evidence>
<dbReference type="Pfam" id="PF17961">
    <property type="entry name" value="Big_8"/>
    <property type="match status" value="1"/>
</dbReference>
<feature type="signal peptide" evidence="8">
    <location>
        <begin position="1"/>
        <end position="33"/>
    </location>
</feature>
<feature type="transmembrane region" description="Helical" evidence="7">
    <location>
        <begin position="715"/>
        <end position="736"/>
    </location>
</feature>
<evidence type="ECO:0000256" key="3">
    <source>
        <dbReference type="ARBA" id="ARBA00022525"/>
    </source>
</evidence>
<accession>A0ABV3NCN0</accession>
<keyword evidence="7" id="KW-1133">Transmembrane helix</keyword>
<dbReference type="EMBL" id="JBAGNM010000008">
    <property type="protein sequence ID" value="MEW6954987.1"/>
    <property type="molecule type" value="Genomic_DNA"/>
</dbReference>
<organism evidence="12 13">
    <name type="scientific">Trueperella pyogenes</name>
    <dbReference type="NCBI Taxonomy" id="1661"/>
    <lineage>
        <taxon>Bacteria</taxon>
        <taxon>Bacillati</taxon>
        <taxon>Actinomycetota</taxon>
        <taxon>Actinomycetes</taxon>
        <taxon>Actinomycetales</taxon>
        <taxon>Actinomycetaceae</taxon>
        <taxon>Trueperella</taxon>
    </lineage>
</organism>
<dbReference type="Gene3D" id="2.60.40.10">
    <property type="entry name" value="Immunoglobulins"/>
    <property type="match status" value="1"/>
</dbReference>
<dbReference type="InterPro" id="IPR046022">
    <property type="entry name" value="DUF5979"/>
</dbReference>